<gene>
    <name evidence="3" type="primary">trxA_3</name>
    <name evidence="3" type="ORF">BB050_02263</name>
</gene>
<dbReference type="InterPro" id="IPR013766">
    <property type="entry name" value="Thioredoxin_domain"/>
</dbReference>
<protein>
    <submittedName>
        <fullName evidence="3">Thioredoxin</fullName>
    </submittedName>
</protein>
<dbReference type="GO" id="GO:0005737">
    <property type="term" value="C:cytoplasm"/>
    <property type="evidence" value="ECO:0007669"/>
    <property type="project" value="TreeGrafter"/>
</dbReference>
<dbReference type="CDD" id="cd02947">
    <property type="entry name" value="TRX_family"/>
    <property type="match status" value="1"/>
</dbReference>
<evidence type="ECO:0000313" key="3">
    <source>
        <dbReference type="EMBL" id="AOC95377.1"/>
    </source>
</evidence>
<dbReference type="Gene3D" id="3.40.30.10">
    <property type="entry name" value="Glutaredoxin"/>
    <property type="match status" value="1"/>
</dbReference>
<name>A0AAC9CZX3_9FLAO</name>
<dbReference type="GeneID" id="32308142"/>
<dbReference type="Proteomes" id="UP000093276">
    <property type="component" value="Chromosome"/>
</dbReference>
<dbReference type="PANTHER" id="PTHR45663:SF11">
    <property type="entry name" value="GEO12009P1"/>
    <property type="match status" value="1"/>
</dbReference>
<reference evidence="3 4" key="1">
    <citation type="submission" date="2016-08" db="EMBL/GenBank/DDBJ databases">
        <title>Complete genome sequence of Flavobacterium johnsoniae strain GSE09, a volatile-producing biocontrol agent isolated from cucumber (Cucumis sativus).</title>
        <authorList>
            <person name="Jeong J.-J."/>
            <person name="Oh J.Y."/>
            <person name="Jim Y.J."/>
            <person name="Sang M.K."/>
            <person name="Kim K.D."/>
        </authorList>
    </citation>
    <scope>NUCLEOTIDE SEQUENCE [LARGE SCALE GENOMIC DNA]</scope>
    <source>
        <strain evidence="3 4">GSE09</strain>
    </source>
</reference>
<dbReference type="KEGG" id="fjg:BB050_02263"/>
<dbReference type="RefSeq" id="WP_066033622.1">
    <property type="nucleotide sequence ID" value="NZ_CP016907.1"/>
</dbReference>
<dbReference type="EMBL" id="CP016907">
    <property type="protein sequence ID" value="AOC95377.1"/>
    <property type="molecule type" value="Genomic_DNA"/>
</dbReference>
<proteinExistence type="predicted"/>
<organism evidence="3 4">
    <name type="scientific">Flavobacterium anhuiense</name>
    <dbReference type="NCBI Taxonomy" id="459526"/>
    <lineage>
        <taxon>Bacteria</taxon>
        <taxon>Pseudomonadati</taxon>
        <taxon>Bacteroidota</taxon>
        <taxon>Flavobacteriia</taxon>
        <taxon>Flavobacteriales</taxon>
        <taxon>Flavobacteriaceae</taxon>
        <taxon>Flavobacterium</taxon>
    </lineage>
</organism>
<evidence type="ECO:0000259" key="2">
    <source>
        <dbReference type="PROSITE" id="PS51352"/>
    </source>
</evidence>
<dbReference type="AlphaFoldDB" id="A0AAC9CZX3"/>
<sequence length="281" mass="32786">MKKLLSLALLLFLSNSIQAAWYTSFEEAQKEALVSGKLIIVDFTAKWCGPCKEMDLNSWNDTQVQNVLQNYVPLKIDVDQNNDFALKYQIRALPNMIVMDVNGKVLHHFFGYQTPAKLKNELSQFSLSTEYLTTELSNFYSSKKYTTAIRAAQKYYTYSLLVDKNIKGKIIQVGSDYLKDAKEELKKSDEDYLEKKQKLELISLYELAYHFDFDKLNKKISKINPEFIAQSNAYQYWFLKYLSVKSNLEDAAIVEQFLRENDLENVIENCNQLYAFYEKSK</sequence>
<dbReference type="GO" id="GO:0015035">
    <property type="term" value="F:protein-disulfide reductase activity"/>
    <property type="evidence" value="ECO:0007669"/>
    <property type="project" value="TreeGrafter"/>
</dbReference>
<dbReference type="SUPFAM" id="SSF52833">
    <property type="entry name" value="Thioredoxin-like"/>
    <property type="match status" value="1"/>
</dbReference>
<keyword evidence="1" id="KW-0732">Signal</keyword>
<evidence type="ECO:0000256" key="1">
    <source>
        <dbReference type="SAM" id="SignalP"/>
    </source>
</evidence>
<dbReference type="Pfam" id="PF00085">
    <property type="entry name" value="Thioredoxin"/>
    <property type="match status" value="1"/>
</dbReference>
<feature type="domain" description="Thioredoxin" evidence="2">
    <location>
        <begin position="1"/>
        <end position="127"/>
    </location>
</feature>
<accession>A0AAC9CZX3</accession>
<evidence type="ECO:0000313" key="4">
    <source>
        <dbReference type="Proteomes" id="UP000093276"/>
    </source>
</evidence>
<dbReference type="PANTHER" id="PTHR45663">
    <property type="entry name" value="GEO12009P1"/>
    <property type="match status" value="1"/>
</dbReference>
<feature type="signal peptide" evidence="1">
    <location>
        <begin position="1"/>
        <end position="19"/>
    </location>
</feature>
<dbReference type="PROSITE" id="PS51352">
    <property type="entry name" value="THIOREDOXIN_2"/>
    <property type="match status" value="1"/>
</dbReference>
<feature type="chain" id="PRO_5041952916" evidence="1">
    <location>
        <begin position="20"/>
        <end position="281"/>
    </location>
</feature>
<dbReference type="InterPro" id="IPR036249">
    <property type="entry name" value="Thioredoxin-like_sf"/>
</dbReference>